<proteinExistence type="predicted"/>
<dbReference type="InterPro" id="IPR001633">
    <property type="entry name" value="EAL_dom"/>
</dbReference>
<dbReference type="GO" id="GO:0071111">
    <property type="term" value="F:cyclic-guanylate-specific phosphodiesterase activity"/>
    <property type="evidence" value="ECO:0007669"/>
    <property type="project" value="InterPro"/>
</dbReference>
<dbReference type="InterPro" id="IPR035919">
    <property type="entry name" value="EAL_sf"/>
</dbReference>
<dbReference type="InterPro" id="IPR050706">
    <property type="entry name" value="Cyclic-di-GMP_PDE-like"/>
</dbReference>
<dbReference type="EMBL" id="BSFN01000003">
    <property type="protein sequence ID" value="GLK88549.1"/>
    <property type="molecule type" value="Genomic_DNA"/>
</dbReference>
<dbReference type="Proteomes" id="UP001143328">
    <property type="component" value="Unassembled WGS sequence"/>
</dbReference>
<comment type="caution">
    <text evidence="2">The sequence shown here is derived from an EMBL/GenBank/DDBJ whole genome shotgun (WGS) entry which is preliminary data.</text>
</comment>
<dbReference type="CDD" id="cd01948">
    <property type="entry name" value="EAL"/>
    <property type="match status" value="1"/>
</dbReference>
<gene>
    <name evidence="2" type="ORF">GCM10017655_16110</name>
</gene>
<protein>
    <recommendedName>
        <fullName evidence="1">EAL domain-containing protein</fullName>
    </recommendedName>
</protein>
<dbReference type="PANTHER" id="PTHR33121:SF79">
    <property type="entry name" value="CYCLIC DI-GMP PHOSPHODIESTERASE PDED-RELATED"/>
    <property type="match status" value="1"/>
</dbReference>
<dbReference type="AlphaFoldDB" id="A0A9W6K6T4"/>
<evidence type="ECO:0000313" key="3">
    <source>
        <dbReference type="Proteomes" id="UP001143328"/>
    </source>
</evidence>
<evidence type="ECO:0000259" key="1">
    <source>
        <dbReference type="PROSITE" id="PS50883"/>
    </source>
</evidence>
<dbReference type="Pfam" id="PF00563">
    <property type="entry name" value="EAL"/>
    <property type="match status" value="1"/>
</dbReference>
<name>A0A9W6K6T4_9PSED</name>
<evidence type="ECO:0000313" key="2">
    <source>
        <dbReference type="EMBL" id="GLK88549.1"/>
    </source>
</evidence>
<feature type="domain" description="EAL" evidence="1">
    <location>
        <begin position="1"/>
        <end position="206"/>
    </location>
</feature>
<reference evidence="2" key="1">
    <citation type="journal article" date="2014" name="Int. J. Syst. Evol. Microbiol.">
        <title>Complete genome sequence of Corynebacterium casei LMG S-19264T (=DSM 44701T), isolated from a smear-ripened cheese.</title>
        <authorList>
            <consortium name="US DOE Joint Genome Institute (JGI-PGF)"/>
            <person name="Walter F."/>
            <person name="Albersmeier A."/>
            <person name="Kalinowski J."/>
            <person name="Ruckert C."/>
        </authorList>
    </citation>
    <scope>NUCLEOTIDE SEQUENCE</scope>
    <source>
        <strain evidence="2">VKM B-2935</strain>
    </source>
</reference>
<dbReference type="SMART" id="SM00052">
    <property type="entry name" value="EAL"/>
    <property type="match status" value="1"/>
</dbReference>
<reference evidence="2" key="2">
    <citation type="submission" date="2023-01" db="EMBL/GenBank/DDBJ databases">
        <authorList>
            <person name="Sun Q."/>
            <person name="Evtushenko L."/>
        </authorList>
    </citation>
    <scope>NUCLEOTIDE SEQUENCE</scope>
    <source>
        <strain evidence="2">VKM B-2935</strain>
    </source>
</reference>
<dbReference type="SUPFAM" id="SSF141868">
    <property type="entry name" value="EAL domain-like"/>
    <property type="match status" value="1"/>
</dbReference>
<sequence>MARPDSFLPLAQESGLIRPITDQIIERVMRDMGAMLAADRSLHIAINLAASEVCSGRFLPGLQQHMKSFNVLPGQVWLETTEGGYMHHQSAKLTLRKARALGHIAAVEDFDIGSSSLQSMGQLPLDALKIDKAFVNGIGMDGSVESLVSDVIEMATTLKLFVVAEGVETREQLDYLRAYNVHFAQGDLFAKALPIEAFEQYYRGETEDCREARDVFGLFPSFGG</sequence>
<dbReference type="PANTHER" id="PTHR33121">
    <property type="entry name" value="CYCLIC DI-GMP PHOSPHODIESTERASE PDEF"/>
    <property type="match status" value="1"/>
</dbReference>
<organism evidence="2 3">
    <name type="scientific">Pseudomonas turukhanskensis</name>
    <dbReference type="NCBI Taxonomy" id="1806536"/>
    <lineage>
        <taxon>Bacteria</taxon>
        <taxon>Pseudomonadati</taxon>
        <taxon>Pseudomonadota</taxon>
        <taxon>Gammaproteobacteria</taxon>
        <taxon>Pseudomonadales</taxon>
        <taxon>Pseudomonadaceae</taxon>
        <taxon>Pseudomonas</taxon>
    </lineage>
</organism>
<accession>A0A9W6K6T4</accession>
<dbReference type="PROSITE" id="PS50883">
    <property type="entry name" value="EAL"/>
    <property type="match status" value="1"/>
</dbReference>
<dbReference type="Gene3D" id="3.20.20.450">
    <property type="entry name" value="EAL domain"/>
    <property type="match status" value="1"/>
</dbReference>
<keyword evidence="3" id="KW-1185">Reference proteome</keyword>